<evidence type="ECO:0000256" key="1">
    <source>
        <dbReference type="ARBA" id="ARBA00009820"/>
    </source>
</evidence>
<dbReference type="SUPFAM" id="SSF89550">
    <property type="entry name" value="PHP domain-like"/>
    <property type="match status" value="1"/>
</dbReference>
<dbReference type="InterPro" id="IPR011042">
    <property type="entry name" value="6-blade_b-propeller_TolB-like"/>
</dbReference>
<dbReference type="eggNOG" id="COG0823">
    <property type="taxonomic scope" value="Bacteria"/>
</dbReference>
<gene>
    <name evidence="3" type="ORF">N790_05510</name>
</gene>
<keyword evidence="2" id="KW-0732">Signal</keyword>
<comment type="similarity">
    <text evidence="1">Belongs to the TolB family.</text>
</comment>
<dbReference type="STRING" id="1384054.N790_05510"/>
<dbReference type="Proteomes" id="UP000029392">
    <property type="component" value="Unassembled WGS sequence"/>
</dbReference>
<dbReference type="RefSeq" id="WP_043802057.1">
    <property type="nucleotide sequence ID" value="NZ_AVCH01000133.1"/>
</dbReference>
<dbReference type="NCBIfam" id="NF038032">
    <property type="entry name" value="CehA_McbA_metalo"/>
    <property type="match status" value="1"/>
</dbReference>
<evidence type="ECO:0000313" key="3">
    <source>
        <dbReference type="EMBL" id="KFN49125.1"/>
    </source>
</evidence>
<organism evidence="3 4">
    <name type="scientific">Arenimonas malthae CC-JY-1</name>
    <dbReference type="NCBI Taxonomy" id="1384054"/>
    <lineage>
        <taxon>Bacteria</taxon>
        <taxon>Pseudomonadati</taxon>
        <taxon>Pseudomonadota</taxon>
        <taxon>Gammaproteobacteria</taxon>
        <taxon>Lysobacterales</taxon>
        <taxon>Lysobacteraceae</taxon>
        <taxon>Arenimonas</taxon>
    </lineage>
</organism>
<sequence length="840" mass="91855">MRARLPLLLAALLLATAAQAGREPVLNQVKVPHSYYWRELYLPQLTTGPSAAAFLPDGQGLVYSMGGSLWRQALGDDLATELTHPRGAYDHQPDVAPDGNAVVFTRYDGAAMELWRLDLSSGRELRLTDEGAVNVEPRISPDGRRLAWVSTRGNGNFNLYVAELGPAGLTNVHALLGERRSSIDRYYYAPVDHAINPSWSPDGETIYYVANPEVAWGSGDLWAVPVADPAARRRVHAEETSWAARPELAPDGKRLLYSGYRGRQWHQLWLTTPNGAAPLPLSFGEFDRRHARWSPNGQRVAYIDNRDGGTTLRVMDVIGGRTDTVQATRRETLAPQGTLVLDIRDGAGQRVPARVSVTGSDGRAHAPAGAWLHADDGFDRAQQKTETHYFHCAPPCRLQLPAGPAQVTVRRGFETLPWNARVDVAPGPGKPLIAHLQAQPLPPAFGGFVSADLHVHMNYGGHYRHTPETLVRQAEAEDLDVVHNLVVNKEERIPDIAAFRPGVDPASNAVVTLLQGQEYHTSFWGHLGLLQLRSHYLTPDFSAYRHTALASPYPHNGVIADLAHEQGALVGYVHPFDWDPDPAKETGLSHQLPADAMHRKADYIEVVGFSDHRATAGVWYRLLNLGLRVAAGAGTDAMANYASLRGPVGMNRVFLDTAGSRDPETALAALRKGEGFASNGPLLGLLVDGRKPGAELPAGKHAFRLALRSPVPVQHLELVHNGRVVKAFELEGDRRTLDAEGELDLGDGWLLLRAWNDQADPGVLDLYPYATTNPVWIGRGRASENVQGDAAYFTAWLDRVIANATAREADFNGAGEFDATLDYLRAARARYARLAEGRDE</sequence>
<evidence type="ECO:0000313" key="4">
    <source>
        <dbReference type="Proteomes" id="UP000029392"/>
    </source>
</evidence>
<dbReference type="InterPro" id="IPR011659">
    <property type="entry name" value="WD40"/>
</dbReference>
<dbReference type="PATRIC" id="fig|1384054.3.peg.1089"/>
<dbReference type="Pfam" id="PF07676">
    <property type="entry name" value="PD40"/>
    <property type="match status" value="3"/>
</dbReference>
<dbReference type="SUPFAM" id="SSF82171">
    <property type="entry name" value="DPP6 N-terminal domain-like"/>
    <property type="match status" value="1"/>
</dbReference>
<dbReference type="AlphaFoldDB" id="A0A091BXP7"/>
<protein>
    <submittedName>
        <fullName evidence="3">Uncharacterized protein</fullName>
    </submittedName>
</protein>
<feature type="signal peptide" evidence="2">
    <location>
        <begin position="1"/>
        <end position="20"/>
    </location>
</feature>
<comment type="caution">
    <text evidence="3">The sequence shown here is derived from an EMBL/GenBank/DDBJ whole genome shotgun (WGS) entry which is preliminary data.</text>
</comment>
<reference evidence="3 4" key="1">
    <citation type="submission" date="2013-09" db="EMBL/GenBank/DDBJ databases">
        <title>Genome sequencing of Arenimonas malthae.</title>
        <authorList>
            <person name="Chen F."/>
            <person name="Wang G."/>
        </authorList>
    </citation>
    <scope>NUCLEOTIDE SEQUENCE [LARGE SCALE GENOMIC DNA]</scope>
    <source>
        <strain evidence="3 4">CC-JY-1</strain>
    </source>
</reference>
<dbReference type="Gene3D" id="2.120.10.30">
    <property type="entry name" value="TolB, C-terminal domain"/>
    <property type="match status" value="2"/>
</dbReference>
<dbReference type="PANTHER" id="PTHR36842:SF1">
    <property type="entry name" value="PROTEIN TOLB"/>
    <property type="match status" value="1"/>
</dbReference>
<dbReference type="OrthoDB" id="9809364at2"/>
<dbReference type="InterPro" id="IPR016195">
    <property type="entry name" value="Pol/histidinol_Pase-like"/>
</dbReference>
<dbReference type="PANTHER" id="PTHR36842">
    <property type="entry name" value="PROTEIN TOLB HOMOLOG"/>
    <property type="match status" value="1"/>
</dbReference>
<feature type="chain" id="PRO_5001870177" evidence="2">
    <location>
        <begin position="21"/>
        <end position="840"/>
    </location>
</feature>
<name>A0A091BXP7_9GAMM</name>
<proteinExistence type="inferred from homology"/>
<keyword evidence="4" id="KW-1185">Reference proteome</keyword>
<evidence type="ECO:0000256" key="2">
    <source>
        <dbReference type="SAM" id="SignalP"/>
    </source>
</evidence>
<dbReference type="EMBL" id="AVCH01000133">
    <property type="protein sequence ID" value="KFN49125.1"/>
    <property type="molecule type" value="Genomic_DNA"/>
</dbReference>
<dbReference type="Gene3D" id="3.20.20.140">
    <property type="entry name" value="Metal-dependent hydrolases"/>
    <property type="match status" value="1"/>
</dbReference>
<accession>A0A091BXP7</accession>